<reference evidence="3" key="1">
    <citation type="journal article" date="2019" name="Int. J. Syst. Evol. Microbiol.">
        <title>The Global Catalogue of Microorganisms (GCM) 10K type strain sequencing project: providing services to taxonomists for standard genome sequencing and annotation.</title>
        <authorList>
            <consortium name="The Broad Institute Genomics Platform"/>
            <consortium name="The Broad Institute Genome Sequencing Center for Infectious Disease"/>
            <person name="Wu L."/>
            <person name="Ma J."/>
        </authorList>
    </citation>
    <scope>NUCLEOTIDE SEQUENCE [LARGE SCALE GENOMIC DNA]</scope>
    <source>
        <strain evidence="3">JCM 17687</strain>
    </source>
</reference>
<evidence type="ECO:0000313" key="2">
    <source>
        <dbReference type="EMBL" id="GAA5016550.1"/>
    </source>
</evidence>
<proteinExistence type="predicted"/>
<keyword evidence="3" id="KW-1185">Reference proteome</keyword>
<gene>
    <name evidence="2" type="ORF">GCM10023258_02170</name>
</gene>
<evidence type="ECO:0000256" key="1">
    <source>
        <dbReference type="SAM" id="Phobius"/>
    </source>
</evidence>
<keyword evidence="1" id="KW-0812">Transmembrane</keyword>
<evidence type="ECO:0000313" key="3">
    <source>
        <dbReference type="Proteomes" id="UP001500427"/>
    </source>
</evidence>
<sequence length="94" mass="10027">MLPTSWSKVCANQVTCSWVICVLGVLCVLWSVTLMVRVSPVVVGGACCVRASVVVRSGRVGSRSGILRGLRCHQPQGLAVNESVPLLPVHWTVT</sequence>
<organism evidence="2 3">
    <name type="scientific">Terrabacter aeriphilus</name>
    <dbReference type="NCBI Taxonomy" id="515662"/>
    <lineage>
        <taxon>Bacteria</taxon>
        <taxon>Bacillati</taxon>
        <taxon>Actinomycetota</taxon>
        <taxon>Actinomycetes</taxon>
        <taxon>Micrococcales</taxon>
        <taxon>Intrasporangiaceae</taxon>
        <taxon>Terrabacter</taxon>
    </lineage>
</organism>
<feature type="transmembrane region" description="Helical" evidence="1">
    <location>
        <begin position="12"/>
        <end position="32"/>
    </location>
</feature>
<dbReference type="Proteomes" id="UP001500427">
    <property type="component" value="Unassembled WGS sequence"/>
</dbReference>
<protein>
    <recommendedName>
        <fullName evidence="4">Secreted protein</fullName>
    </recommendedName>
</protein>
<keyword evidence="1" id="KW-0472">Membrane</keyword>
<dbReference type="EMBL" id="BAABIW010000002">
    <property type="protein sequence ID" value="GAA5016550.1"/>
    <property type="molecule type" value="Genomic_DNA"/>
</dbReference>
<accession>A0ABP9J0P6</accession>
<evidence type="ECO:0008006" key="4">
    <source>
        <dbReference type="Google" id="ProtNLM"/>
    </source>
</evidence>
<keyword evidence="1" id="KW-1133">Transmembrane helix</keyword>
<comment type="caution">
    <text evidence="2">The sequence shown here is derived from an EMBL/GenBank/DDBJ whole genome shotgun (WGS) entry which is preliminary data.</text>
</comment>
<name>A0ABP9J0P6_9MICO</name>